<accession>A0A8S0Y333</accession>
<dbReference type="Proteomes" id="UP001071230">
    <property type="component" value="Unassembled WGS sequence"/>
</dbReference>
<dbReference type="EMBL" id="CDGJ01000037">
    <property type="protein sequence ID" value="CEJ07022.1"/>
    <property type="molecule type" value="Genomic_DNA"/>
</dbReference>
<organism evidence="1">
    <name type="scientific">Acididesulfobacillus acetoxydans</name>
    <dbReference type="NCBI Taxonomy" id="1561005"/>
    <lineage>
        <taxon>Bacteria</taxon>
        <taxon>Bacillati</taxon>
        <taxon>Bacillota</taxon>
        <taxon>Clostridia</taxon>
        <taxon>Eubacteriales</taxon>
        <taxon>Peptococcaceae</taxon>
        <taxon>Acididesulfobacillus</taxon>
    </lineage>
</organism>
<evidence type="ECO:0000313" key="3">
    <source>
        <dbReference type="Proteomes" id="UP001071230"/>
    </source>
</evidence>
<protein>
    <submittedName>
        <fullName evidence="1">Pyridoxal phosphate-dependent transferase, major region, subdomain 2</fullName>
    </submittedName>
</protein>
<dbReference type="Proteomes" id="UP000836597">
    <property type="component" value="Chromosome"/>
</dbReference>
<reference evidence="2" key="1">
    <citation type="submission" date="2014-11" db="EMBL/GenBank/DDBJ databases">
        <authorList>
            <person name="Hornung B.V."/>
        </authorList>
    </citation>
    <scope>NUCLEOTIDE SEQUENCE</scope>
    <source>
        <strain evidence="2">INE</strain>
    </source>
</reference>
<proteinExistence type="predicted"/>
<reference evidence="1" key="2">
    <citation type="submission" date="2020-01" db="EMBL/GenBank/DDBJ databases">
        <authorList>
            <person name="Hornung B."/>
        </authorList>
    </citation>
    <scope>NUCLEOTIDE SEQUENCE</scope>
    <source>
        <strain evidence="1">PacBioINE</strain>
    </source>
</reference>
<evidence type="ECO:0000313" key="1">
    <source>
        <dbReference type="EMBL" id="CAA7601535.1"/>
    </source>
</evidence>
<name>A0A8S0Y333_9FIRM</name>
<dbReference type="Gene3D" id="3.90.1150.10">
    <property type="entry name" value="Aspartate Aminotransferase, domain 1"/>
    <property type="match status" value="1"/>
</dbReference>
<dbReference type="EMBL" id="LR746496">
    <property type="protein sequence ID" value="CAA7601535.1"/>
    <property type="molecule type" value="Genomic_DNA"/>
</dbReference>
<keyword evidence="1" id="KW-0808">Transferase</keyword>
<dbReference type="RefSeq" id="WP_240985053.1">
    <property type="nucleotide sequence ID" value="NZ_CDGJ01000037.1"/>
</dbReference>
<gene>
    <name evidence="2" type="ORF">DEACI_1476</name>
    <name evidence="1" type="ORF">DEACI_2202</name>
</gene>
<sequence length="56" mass="5954">MAGAGLHCTAQAHRMPGTLDQGVVRFSPSHYTNAAGIETALQTVKEVAAEWGCRQK</sequence>
<dbReference type="GO" id="GO:0016740">
    <property type="term" value="F:transferase activity"/>
    <property type="evidence" value="ECO:0007669"/>
    <property type="project" value="UniProtKB-KW"/>
</dbReference>
<dbReference type="KEGG" id="aacx:DEACI_2202"/>
<keyword evidence="3" id="KW-1185">Reference proteome</keyword>
<dbReference type="InterPro" id="IPR015422">
    <property type="entry name" value="PyrdxlP-dep_Trfase_small"/>
</dbReference>
<evidence type="ECO:0000313" key="2">
    <source>
        <dbReference type="EMBL" id="CEJ07022.1"/>
    </source>
</evidence>
<dbReference type="AlphaFoldDB" id="A0A8S0Y333"/>